<proteinExistence type="predicted"/>
<sequence length="111" mass="12854">MKAIICMLLLFSQSVAWANNRDTDELGRSLANYQICSQISNDINDREMLIYYQKMLNDIRLSILHFKATDATEVYLAWDKSEKVLLKVGMQNLQKICLSRFDALSRQMTAN</sequence>
<evidence type="ECO:0000313" key="2">
    <source>
        <dbReference type="EMBL" id="GLS89263.1"/>
    </source>
</evidence>
<keyword evidence="3" id="KW-1185">Reference proteome</keyword>
<feature type="signal peptide" evidence="1">
    <location>
        <begin position="1"/>
        <end position="18"/>
    </location>
</feature>
<accession>A0ABQ6DWN4</accession>
<comment type="caution">
    <text evidence="2">The sequence shown here is derived from an EMBL/GenBank/DDBJ whole genome shotgun (WGS) entry which is preliminary data.</text>
</comment>
<dbReference type="RefSeq" id="WP_284202386.1">
    <property type="nucleotide sequence ID" value="NZ_BSPQ01000001.1"/>
</dbReference>
<evidence type="ECO:0000256" key="1">
    <source>
        <dbReference type="SAM" id="SignalP"/>
    </source>
</evidence>
<gene>
    <name evidence="2" type="ORF">GCM10007916_03300</name>
</gene>
<name>A0ABQ6DWN4_9GAMM</name>
<dbReference type="EMBL" id="BSPQ01000001">
    <property type="protein sequence ID" value="GLS89263.1"/>
    <property type="molecule type" value="Genomic_DNA"/>
</dbReference>
<feature type="chain" id="PRO_5045710021" description="DUF3718 domain-containing protein" evidence="1">
    <location>
        <begin position="19"/>
        <end position="111"/>
    </location>
</feature>
<keyword evidence="1" id="KW-0732">Signal</keyword>
<reference evidence="3" key="1">
    <citation type="journal article" date="2019" name="Int. J. Syst. Evol. Microbiol.">
        <title>The Global Catalogue of Microorganisms (GCM) 10K type strain sequencing project: providing services to taxonomists for standard genome sequencing and annotation.</title>
        <authorList>
            <consortium name="The Broad Institute Genomics Platform"/>
            <consortium name="The Broad Institute Genome Sequencing Center for Infectious Disease"/>
            <person name="Wu L."/>
            <person name="Ma J."/>
        </authorList>
    </citation>
    <scope>NUCLEOTIDE SEQUENCE [LARGE SCALE GENOMIC DNA]</scope>
    <source>
        <strain evidence="3">NBRC 103166</strain>
    </source>
</reference>
<dbReference type="Proteomes" id="UP001157353">
    <property type="component" value="Unassembled WGS sequence"/>
</dbReference>
<organism evidence="2 3">
    <name type="scientific">Psychromonas marina</name>
    <dbReference type="NCBI Taxonomy" id="88364"/>
    <lineage>
        <taxon>Bacteria</taxon>
        <taxon>Pseudomonadati</taxon>
        <taxon>Pseudomonadota</taxon>
        <taxon>Gammaproteobacteria</taxon>
        <taxon>Alteromonadales</taxon>
        <taxon>Psychromonadaceae</taxon>
        <taxon>Psychromonas</taxon>
    </lineage>
</organism>
<evidence type="ECO:0000313" key="3">
    <source>
        <dbReference type="Proteomes" id="UP001157353"/>
    </source>
</evidence>
<protein>
    <recommendedName>
        <fullName evidence="4">DUF3718 domain-containing protein</fullName>
    </recommendedName>
</protein>
<evidence type="ECO:0008006" key="4">
    <source>
        <dbReference type="Google" id="ProtNLM"/>
    </source>
</evidence>